<sequence>MWIVIIISSLLKVIEASNTPDGFHQTFRLLNDGNVIPALSFGSWANTSDLPKVIPSVIYAIEVGVRHLDTAHLYGTEHLVGEALSNVFERGVIRREDMFITTKLDVSVPSREMVIPSLQKNLWRLKLDYVDLFLIHTPYNTFDYPNYDILDIWRGMEDAKKLGLTKSIGISNFNSTHVNRILKYGKIRPAVNEIEVNPTRTQLDLVAYTQSQGITVMSYAPFGYLVPRMSNEFVPPTFGDPTLVKIARKYGKDTSQVVLRYLIDRNTIPIPKSQNPLHISMDVDLFDFSLTQEEIYAINEFNKNLPVYGGDEEARLVRQTYNYLLQTMPVLYG</sequence>
<dbReference type="PRINTS" id="PR00069">
    <property type="entry name" value="ALDKETRDTASE"/>
</dbReference>
<proteinExistence type="predicted"/>
<evidence type="ECO:0000313" key="7">
    <source>
        <dbReference type="Proteomes" id="UP001652582"/>
    </source>
</evidence>
<dbReference type="RefSeq" id="XP_023942381.1">
    <property type="nucleotide sequence ID" value="XM_024086613.2"/>
</dbReference>
<dbReference type="Pfam" id="PF00248">
    <property type="entry name" value="Aldo_ket_red"/>
    <property type="match status" value="1"/>
</dbReference>
<keyword evidence="5" id="KW-0732">Signal</keyword>
<keyword evidence="7" id="KW-1185">Reference proteome</keyword>
<gene>
    <name evidence="8" type="primary">LOC112048910</name>
</gene>
<feature type="signal peptide" evidence="5">
    <location>
        <begin position="1"/>
        <end position="16"/>
    </location>
</feature>
<name>A0A6J1NH24_BICAN</name>
<feature type="domain" description="NADP-dependent oxidoreductase" evidence="6">
    <location>
        <begin position="39"/>
        <end position="302"/>
    </location>
</feature>
<dbReference type="PIRSF" id="PIRSF000097">
    <property type="entry name" value="AKR"/>
    <property type="match status" value="1"/>
</dbReference>
<dbReference type="InterPro" id="IPR018170">
    <property type="entry name" value="Aldo/ket_reductase_CS"/>
</dbReference>
<evidence type="ECO:0000256" key="4">
    <source>
        <dbReference type="PIRSR" id="PIRSR000097-3"/>
    </source>
</evidence>
<evidence type="ECO:0000256" key="3">
    <source>
        <dbReference type="PIRSR" id="PIRSR000097-2"/>
    </source>
</evidence>
<dbReference type="KEGG" id="bany:112048910"/>
<feature type="active site" description="Proton donor" evidence="2">
    <location>
        <position position="74"/>
    </location>
</feature>
<keyword evidence="1" id="KW-0560">Oxidoreductase</keyword>
<dbReference type="FunFam" id="3.20.20.100:FF:000002">
    <property type="entry name" value="2,5-diketo-D-gluconic acid reductase A"/>
    <property type="match status" value="1"/>
</dbReference>
<organism evidence="7 8">
    <name type="scientific">Bicyclus anynana</name>
    <name type="common">Squinting bush brown butterfly</name>
    <dbReference type="NCBI Taxonomy" id="110368"/>
    <lineage>
        <taxon>Eukaryota</taxon>
        <taxon>Metazoa</taxon>
        <taxon>Ecdysozoa</taxon>
        <taxon>Arthropoda</taxon>
        <taxon>Hexapoda</taxon>
        <taxon>Insecta</taxon>
        <taxon>Pterygota</taxon>
        <taxon>Neoptera</taxon>
        <taxon>Endopterygota</taxon>
        <taxon>Lepidoptera</taxon>
        <taxon>Glossata</taxon>
        <taxon>Ditrysia</taxon>
        <taxon>Papilionoidea</taxon>
        <taxon>Nymphalidae</taxon>
        <taxon>Satyrinae</taxon>
        <taxon>Satyrini</taxon>
        <taxon>Mycalesina</taxon>
        <taxon>Bicyclus</taxon>
    </lineage>
</organism>
<dbReference type="AlphaFoldDB" id="A0A6J1NH24"/>
<dbReference type="Gene3D" id="3.20.20.100">
    <property type="entry name" value="NADP-dependent oxidoreductase domain"/>
    <property type="match status" value="1"/>
</dbReference>
<dbReference type="PANTHER" id="PTHR11732">
    <property type="entry name" value="ALDO/KETO REDUCTASE"/>
    <property type="match status" value="1"/>
</dbReference>
<dbReference type="InterPro" id="IPR036812">
    <property type="entry name" value="NAD(P)_OxRdtase_dom_sf"/>
</dbReference>
<evidence type="ECO:0000313" key="8">
    <source>
        <dbReference type="RefSeq" id="XP_023942381.1"/>
    </source>
</evidence>
<dbReference type="PROSITE" id="PS00062">
    <property type="entry name" value="ALDOKETO_REDUCTASE_2"/>
    <property type="match status" value="1"/>
</dbReference>
<dbReference type="GeneID" id="112048910"/>
<dbReference type="InterPro" id="IPR020471">
    <property type="entry name" value="AKR"/>
</dbReference>
<evidence type="ECO:0000256" key="2">
    <source>
        <dbReference type="PIRSR" id="PIRSR000097-1"/>
    </source>
</evidence>
<dbReference type="InterPro" id="IPR023210">
    <property type="entry name" value="NADP_OxRdtase_dom"/>
</dbReference>
<dbReference type="GO" id="GO:0016616">
    <property type="term" value="F:oxidoreductase activity, acting on the CH-OH group of donors, NAD or NADP as acceptor"/>
    <property type="evidence" value="ECO:0007669"/>
    <property type="project" value="UniProtKB-ARBA"/>
</dbReference>
<dbReference type="OrthoDB" id="416253at2759"/>
<dbReference type="SUPFAM" id="SSF51430">
    <property type="entry name" value="NAD(P)-linked oxidoreductase"/>
    <property type="match status" value="1"/>
</dbReference>
<evidence type="ECO:0000256" key="5">
    <source>
        <dbReference type="SAM" id="SignalP"/>
    </source>
</evidence>
<feature type="binding site" evidence="3">
    <location>
        <position position="136"/>
    </location>
    <ligand>
        <name>substrate</name>
    </ligand>
</feature>
<accession>A0A6J1NH24</accession>
<evidence type="ECO:0000259" key="6">
    <source>
        <dbReference type="Pfam" id="PF00248"/>
    </source>
</evidence>
<feature type="chain" id="PRO_5027000466" evidence="5">
    <location>
        <begin position="17"/>
        <end position="333"/>
    </location>
</feature>
<reference evidence="8" key="1">
    <citation type="submission" date="2025-08" db="UniProtKB">
        <authorList>
            <consortium name="RefSeq"/>
        </authorList>
    </citation>
    <scope>IDENTIFICATION</scope>
</reference>
<feature type="site" description="Lowers pKa of active site Tyr" evidence="4">
    <location>
        <position position="103"/>
    </location>
</feature>
<protein>
    <submittedName>
        <fullName evidence="8">Aldo-keto reductase AKR2E4-like</fullName>
    </submittedName>
</protein>
<dbReference type="Proteomes" id="UP001652582">
    <property type="component" value="Chromosome 8"/>
</dbReference>
<evidence type="ECO:0000256" key="1">
    <source>
        <dbReference type="ARBA" id="ARBA00023002"/>
    </source>
</evidence>